<feature type="region of interest" description="Disordered" evidence="7">
    <location>
        <begin position="181"/>
        <end position="208"/>
    </location>
</feature>
<evidence type="ECO:0000256" key="5">
    <source>
        <dbReference type="ARBA" id="ARBA00042586"/>
    </source>
</evidence>
<dbReference type="GO" id="GO:0000815">
    <property type="term" value="C:ESCRT III complex"/>
    <property type="evidence" value="ECO:0007669"/>
    <property type="project" value="TreeGrafter"/>
</dbReference>
<evidence type="ECO:0000313" key="8">
    <source>
        <dbReference type="EMBL" id="KAF9452503.1"/>
    </source>
</evidence>
<dbReference type="Pfam" id="PF03357">
    <property type="entry name" value="Snf7"/>
    <property type="match status" value="1"/>
</dbReference>
<comment type="subcellular location">
    <subcellularLocation>
        <location evidence="1">Endosome</location>
    </subcellularLocation>
</comment>
<keyword evidence="9" id="KW-1185">Reference proteome</keyword>
<dbReference type="OrthoDB" id="5592979at2759"/>
<dbReference type="GO" id="GO:0005771">
    <property type="term" value="C:multivesicular body"/>
    <property type="evidence" value="ECO:0007669"/>
    <property type="project" value="TreeGrafter"/>
</dbReference>
<keyword evidence="6" id="KW-0175">Coiled coil</keyword>
<evidence type="ECO:0000256" key="4">
    <source>
        <dbReference type="ARBA" id="ARBA00040017"/>
    </source>
</evidence>
<evidence type="ECO:0000256" key="1">
    <source>
        <dbReference type="ARBA" id="ARBA00004177"/>
    </source>
</evidence>
<evidence type="ECO:0000256" key="2">
    <source>
        <dbReference type="ARBA" id="ARBA00006190"/>
    </source>
</evidence>
<evidence type="ECO:0000256" key="3">
    <source>
        <dbReference type="ARBA" id="ARBA00022753"/>
    </source>
</evidence>
<proteinExistence type="inferred from homology"/>
<protein>
    <recommendedName>
        <fullName evidence="4">Vacuolar-sorting protein SNF7</fullName>
    </recommendedName>
    <alternativeName>
        <fullName evidence="5">Vacuolar protein-sorting-associated protein 32</fullName>
    </alternativeName>
</protein>
<name>A0A9P5XKF4_9AGAR</name>
<organism evidence="8 9">
    <name type="scientific">Macrolepiota fuliginosa MF-IS2</name>
    <dbReference type="NCBI Taxonomy" id="1400762"/>
    <lineage>
        <taxon>Eukaryota</taxon>
        <taxon>Fungi</taxon>
        <taxon>Dikarya</taxon>
        <taxon>Basidiomycota</taxon>
        <taxon>Agaricomycotina</taxon>
        <taxon>Agaricomycetes</taxon>
        <taxon>Agaricomycetidae</taxon>
        <taxon>Agaricales</taxon>
        <taxon>Agaricineae</taxon>
        <taxon>Agaricaceae</taxon>
        <taxon>Macrolepiota</taxon>
    </lineage>
</organism>
<dbReference type="GO" id="GO:0032511">
    <property type="term" value="P:late endosome to vacuole transport via multivesicular body sorting pathway"/>
    <property type="evidence" value="ECO:0007669"/>
    <property type="project" value="TreeGrafter"/>
</dbReference>
<comment type="similarity">
    <text evidence="2">Belongs to the SNF7 family.</text>
</comment>
<gene>
    <name evidence="8" type="ORF">P691DRAFT_697194</name>
</gene>
<dbReference type="PANTHER" id="PTHR22761:SF10">
    <property type="entry name" value="GH13992P"/>
    <property type="match status" value="1"/>
</dbReference>
<dbReference type="PANTHER" id="PTHR22761">
    <property type="entry name" value="CHARGED MULTIVESICULAR BODY PROTEIN"/>
    <property type="match status" value="1"/>
</dbReference>
<comment type="caution">
    <text evidence="8">The sequence shown here is derived from an EMBL/GenBank/DDBJ whole genome shotgun (WGS) entry which is preliminary data.</text>
</comment>
<keyword evidence="3" id="KW-0967">Endosome</keyword>
<dbReference type="Gene3D" id="1.10.287.1060">
    <property type="entry name" value="ESAT-6-like"/>
    <property type="match status" value="1"/>
</dbReference>
<feature type="coiled-coil region" evidence="6">
    <location>
        <begin position="16"/>
        <end position="89"/>
    </location>
</feature>
<evidence type="ECO:0000313" key="9">
    <source>
        <dbReference type="Proteomes" id="UP000807342"/>
    </source>
</evidence>
<dbReference type="GO" id="GO:0009898">
    <property type="term" value="C:cytoplasmic side of plasma membrane"/>
    <property type="evidence" value="ECO:0007669"/>
    <property type="project" value="TreeGrafter"/>
</dbReference>
<reference evidence="8" key="1">
    <citation type="submission" date="2020-11" db="EMBL/GenBank/DDBJ databases">
        <authorList>
            <consortium name="DOE Joint Genome Institute"/>
            <person name="Ahrendt S."/>
            <person name="Riley R."/>
            <person name="Andreopoulos W."/>
            <person name="Labutti K."/>
            <person name="Pangilinan J."/>
            <person name="Ruiz-Duenas F.J."/>
            <person name="Barrasa J.M."/>
            <person name="Sanchez-Garcia M."/>
            <person name="Camarero S."/>
            <person name="Miyauchi S."/>
            <person name="Serrano A."/>
            <person name="Linde D."/>
            <person name="Babiker R."/>
            <person name="Drula E."/>
            <person name="Ayuso-Fernandez I."/>
            <person name="Pacheco R."/>
            <person name="Padilla G."/>
            <person name="Ferreira P."/>
            <person name="Barriuso J."/>
            <person name="Kellner H."/>
            <person name="Castanera R."/>
            <person name="Alfaro M."/>
            <person name="Ramirez L."/>
            <person name="Pisabarro A.G."/>
            <person name="Kuo A."/>
            <person name="Tritt A."/>
            <person name="Lipzen A."/>
            <person name="He G."/>
            <person name="Yan M."/>
            <person name="Ng V."/>
            <person name="Cullen D."/>
            <person name="Martin F."/>
            <person name="Rosso M.-N."/>
            <person name="Henrissat B."/>
            <person name="Hibbett D."/>
            <person name="Martinez A.T."/>
            <person name="Grigoriev I.V."/>
        </authorList>
    </citation>
    <scope>NUCLEOTIDE SEQUENCE</scope>
    <source>
        <strain evidence="8">MF-IS2</strain>
    </source>
</reference>
<accession>A0A9P5XKF4</accession>
<dbReference type="AlphaFoldDB" id="A0A9P5XKF4"/>
<dbReference type="InterPro" id="IPR005024">
    <property type="entry name" value="Snf7_fam"/>
</dbReference>
<evidence type="ECO:0000256" key="6">
    <source>
        <dbReference type="SAM" id="Coils"/>
    </source>
</evidence>
<dbReference type="Gene3D" id="6.10.250.1710">
    <property type="match status" value="1"/>
</dbReference>
<sequence>MMASFMSYFGGRKDPKQAARDAIVGLRQQLQLLEKKEEHLQKKIDEEHKKARASAVSNKAVATQALKRKKAAETELDRLGATRLQLELQVNTLESANLNAETMAAMKKGSEALKVIHGNINADKVADMMDQVHDQTQIANEISTAIATNPYADPQEDEDILAELGQLEEDVLNERLAGADHVPVHVPPGATKAPEARQPVAVAEDDEEAQLRELQAQLAL</sequence>
<dbReference type="GO" id="GO:0006900">
    <property type="term" value="P:vesicle budding from membrane"/>
    <property type="evidence" value="ECO:0007669"/>
    <property type="project" value="TreeGrafter"/>
</dbReference>
<dbReference type="Proteomes" id="UP000807342">
    <property type="component" value="Unassembled WGS sequence"/>
</dbReference>
<evidence type="ECO:0000256" key="7">
    <source>
        <dbReference type="SAM" id="MobiDB-lite"/>
    </source>
</evidence>
<dbReference type="EMBL" id="MU151071">
    <property type="protein sequence ID" value="KAF9452503.1"/>
    <property type="molecule type" value="Genomic_DNA"/>
</dbReference>